<name>A0A8S9NF99_BRACR</name>
<feature type="compositionally biased region" description="Polar residues" evidence="1">
    <location>
        <begin position="31"/>
        <end position="40"/>
    </location>
</feature>
<sequence>MKLVRVQASTTRVEQTRVLIPASRHREKPTESSNAASITRTPLPARTERNEESTISRGLSDAGSHIRVGRREDDGPTQGEATRRHLPARMKKEARRLSEEGGATQGVPSCFDRVETLP</sequence>
<feature type="compositionally biased region" description="Basic residues" evidence="1">
    <location>
        <begin position="84"/>
        <end position="94"/>
    </location>
</feature>
<protein>
    <submittedName>
        <fullName evidence="2">Uncharacterized protein</fullName>
    </submittedName>
</protein>
<evidence type="ECO:0000256" key="1">
    <source>
        <dbReference type="SAM" id="MobiDB-lite"/>
    </source>
</evidence>
<evidence type="ECO:0000313" key="2">
    <source>
        <dbReference type="EMBL" id="KAF3502752.1"/>
    </source>
</evidence>
<gene>
    <name evidence="2" type="ORF">F2Q69_00042669</name>
</gene>
<dbReference type="EMBL" id="QGKX02001621">
    <property type="protein sequence ID" value="KAF3502752.1"/>
    <property type="molecule type" value="Genomic_DNA"/>
</dbReference>
<reference evidence="2" key="1">
    <citation type="submission" date="2019-12" db="EMBL/GenBank/DDBJ databases">
        <title>Genome sequencing and annotation of Brassica cretica.</title>
        <authorList>
            <person name="Studholme D.J."/>
            <person name="Sarris P."/>
        </authorList>
    </citation>
    <scope>NUCLEOTIDE SEQUENCE</scope>
    <source>
        <strain evidence="2">PFS-109/04</strain>
        <tissue evidence="2">Leaf</tissue>
    </source>
</reference>
<accession>A0A8S9NF99</accession>
<organism evidence="2 3">
    <name type="scientific">Brassica cretica</name>
    <name type="common">Mustard</name>
    <dbReference type="NCBI Taxonomy" id="69181"/>
    <lineage>
        <taxon>Eukaryota</taxon>
        <taxon>Viridiplantae</taxon>
        <taxon>Streptophyta</taxon>
        <taxon>Embryophyta</taxon>
        <taxon>Tracheophyta</taxon>
        <taxon>Spermatophyta</taxon>
        <taxon>Magnoliopsida</taxon>
        <taxon>eudicotyledons</taxon>
        <taxon>Gunneridae</taxon>
        <taxon>Pentapetalae</taxon>
        <taxon>rosids</taxon>
        <taxon>malvids</taxon>
        <taxon>Brassicales</taxon>
        <taxon>Brassicaceae</taxon>
        <taxon>Brassiceae</taxon>
        <taxon>Brassica</taxon>
    </lineage>
</organism>
<dbReference type="Proteomes" id="UP000712600">
    <property type="component" value="Unassembled WGS sequence"/>
</dbReference>
<comment type="caution">
    <text evidence="2">The sequence shown here is derived from an EMBL/GenBank/DDBJ whole genome shotgun (WGS) entry which is preliminary data.</text>
</comment>
<dbReference type="AlphaFoldDB" id="A0A8S9NF99"/>
<feature type="region of interest" description="Disordered" evidence="1">
    <location>
        <begin position="1"/>
        <end position="118"/>
    </location>
</feature>
<proteinExistence type="predicted"/>
<evidence type="ECO:0000313" key="3">
    <source>
        <dbReference type="Proteomes" id="UP000712600"/>
    </source>
</evidence>